<dbReference type="InterPro" id="IPR003709">
    <property type="entry name" value="VanY-like_core_dom"/>
</dbReference>
<dbReference type="GO" id="GO:0006508">
    <property type="term" value="P:proteolysis"/>
    <property type="evidence" value="ECO:0007669"/>
    <property type="project" value="InterPro"/>
</dbReference>
<dbReference type="CDD" id="cd14852">
    <property type="entry name" value="LD-carboxypeptidase"/>
    <property type="match status" value="1"/>
</dbReference>
<dbReference type="SUPFAM" id="SSF55166">
    <property type="entry name" value="Hedgehog/DD-peptidase"/>
    <property type="match status" value="1"/>
</dbReference>
<dbReference type="PANTHER" id="PTHR34385">
    <property type="entry name" value="D-ALANYL-D-ALANINE CARBOXYPEPTIDASE"/>
    <property type="match status" value="1"/>
</dbReference>
<evidence type="ECO:0000259" key="1">
    <source>
        <dbReference type="Pfam" id="PF02557"/>
    </source>
</evidence>
<evidence type="ECO:0000313" key="3">
    <source>
        <dbReference type="Proteomes" id="UP000625316"/>
    </source>
</evidence>
<comment type="caution">
    <text evidence="2">The sequence shown here is derived from an EMBL/GenBank/DDBJ whole genome shotgun (WGS) entry which is preliminary data.</text>
</comment>
<dbReference type="Proteomes" id="UP000625316">
    <property type="component" value="Unassembled WGS sequence"/>
</dbReference>
<dbReference type="AlphaFoldDB" id="A0A928Z4T5"/>
<dbReference type="Gene3D" id="3.30.1380.10">
    <property type="match status" value="1"/>
</dbReference>
<feature type="domain" description="D-alanyl-D-alanine carboxypeptidase-like core" evidence="1">
    <location>
        <begin position="1"/>
        <end position="127"/>
    </location>
</feature>
<organism evidence="2 3">
    <name type="scientific">Romeriopsis navalis LEGE 11480</name>
    <dbReference type="NCBI Taxonomy" id="2777977"/>
    <lineage>
        <taxon>Bacteria</taxon>
        <taxon>Bacillati</taxon>
        <taxon>Cyanobacteriota</taxon>
        <taxon>Cyanophyceae</taxon>
        <taxon>Leptolyngbyales</taxon>
        <taxon>Leptolyngbyaceae</taxon>
        <taxon>Romeriopsis</taxon>
        <taxon>Romeriopsis navalis</taxon>
    </lineage>
</organism>
<dbReference type="InterPro" id="IPR052179">
    <property type="entry name" value="DD-CPase-like"/>
</dbReference>
<gene>
    <name evidence="2" type="ORF">IQ266_16575</name>
</gene>
<dbReference type="GO" id="GO:0008233">
    <property type="term" value="F:peptidase activity"/>
    <property type="evidence" value="ECO:0007669"/>
    <property type="project" value="InterPro"/>
</dbReference>
<name>A0A928Z4T5_9CYAN</name>
<dbReference type="PANTHER" id="PTHR34385:SF1">
    <property type="entry name" value="PEPTIDOGLYCAN L-ALANYL-D-GLUTAMATE ENDOPEPTIDASE CWLK"/>
    <property type="match status" value="1"/>
</dbReference>
<reference evidence="2" key="1">
    <citation type="submission" date="2020-10" db="EMBL/GenBank/DDBJ databases">
        <authorList>
            <person name="Castelo-Branco R."/>
            <person name="Eusebio N."/>
            <person name="Adriana R."/>
            <person name="Vieira A."/>
            <person name="Brugerolle De Fraissinette N."/>
            <person name="Rezende De Castro R."/>
            <person name="Schneider M.P."/>
            <person name="Vasconcelos V."/>
            <person name="Leao P.N."/>
        </authorList>
    </citation>
    <scope>NUCLEOTIDE SEQUENCE</scope>
    <source>
        <strain evidence="2">LEGE 11480</strain>
    </source>
</reference>
<dbReference type="InterPro" id="IPR009045">
    <property type="entry name" value="Zn_M74/Hedgehog-like"/>
</dbReference>
<dbReference type="EMBL" id="JADEXQ010000060">
    <property type="protein sequence ID" value="MBE9031352.1"/>
    <property type="molecule type" value="Genomic_DNA"/>
</dbReference>
<dbReference type="InterPro" id="IPR058193">
    <property type="entry name" value="VanY/YodJ_core_dom"/>
</dbReference>
<dbReference type="Pfam" id="PF02557">
    <property type="entry name" value="VanY"/>
    <property type="match status" value="1"/>
</dbReference>
<accession>A0A928Z4T5</accession>
<protein>
    <submittedName>
        <fullName evidence="2">M15 family metallopeptidase</fullName>
    </submittedName>
</protein>
<sequence>MHRETAQAFRQMVADAERSGAYIVPVSGFRGVSLQGELFENQIARKGSIQRAALVSAPPGHSEHHTGYAIDIGDADNPGTHVEMSFEQTPSFRWLNQNAPRYGFELSFPLGNRQGISYEPWHWRYVGSSASANVFAVARNL</sequence>
<proteinExistence type="predicted"/>
<keyword evidence="3" id="KW-1185">Reference proteome</keyword>
<evidence type="ECO:0000313" key="2">
    <source>
        <dbReference type="EMBL" id="MBE9031352.1"/>
    </source>
</evidence>